<dbReference type="Pfam" id="PF14066">
    <property type="entry name" value="DUF4256"/>
    <property type="match status" value="1"/>
</dbReference>
<reference evidence="1 2" key="1">
    <citation type="journal article" date="2013" name="J. Mol. Microbiol. Biotechnol.">
        <title>Analysis of the Complete Genomes of Acholeplasma brassicae , A. palmae and A. laidlawii and Their Comparison to the Obligate Parasites from ' Candidatus Phytoplasma'.</title>
        <authorList>
            <person name="Kube M."/>
            <person name="Siewert C."/>
            <person name="Migdoll A.M."/>
            <person name="Duduk B."/>
            <person name="Holz S."/>
            <person name="Rabus R."/>
            <person name="Seemuller E."/>
            <person name="Mitrovic J."/>
            <person name="Muller I."/>
            <person name="Buttner C."/>
            <person name="Reinhardt R."/>
        </authorList>
    </citation>
    <scope>NUCLEOTIDE SEQUENCE [LARGE SCALE GENOMIC DNA]</scope>
    <source>
        <strain evidence="1 2">J233</strain>
    </source>
</reference>
<dbReference type="EMBL" id="FO681347">
    <property type="protein sequence ID" value="CCV64433.1"/>
    <property type="molecule type" value="Genomic_DNA"/>
</dbReference>
<keyword evidence="2" id="KW-1185">Reference proteome</keyword>
<proteinExistence type="predicted"/>
<dbReference type="Proteomes" id="UP000032740">
    <property type="component" value="Chromosome"/>
</dbReference>
<accession>U4KL34</accession>
<gene>
    <name evidence="1" type="ORF">BN85408560</name>
</gene>
<evidence type="ECO:0008006" key="3">
    <source>
        <dbReference type="Google" id="ProtNLM"/>
    </source>
</evidence>
<dbReference type="AlphaFoldDB" id="U4KL34"/>
<organism evidence="1 2">
    <name type="scientific">Alteracholeplasma palmae (strain ATCC 49389 / J233)</name>
    <name type="common">Acholeplasma palmae</name>
    <dbReference type="NCBI Taxonomy" id="1318466"/>
    <lineage>
        <taxon>Bacteria</taxon>
        <taxon>Bacillati</taxon>
        <taxon>Mycoplasmatota</taxon>
        <taxon>Mollicutes</taxon>
        <taxon>Acholeplasmatales</taxon>
        <taxon>Acholeplasmataceae</taxon>
        <taxon>Acholeplasma</taxon>
    </lineage>
</organism>
<dbReference type="HOGENOM" id="CLU_124273_0_0_14"/>
<name>U4KL34_ALTPJ</name>
<evidence type="ECO:0000313" key="1">
    <source>
        <dbReference type="EMBL" id="CCV64433.1"/>
    </source>
</evidence>
<protein>
    <recommendedName>
        <fullName evidence="3">DUF4256 domain-containing protein</fullName>
    </recommendedName>
</protein>
<dbReference type="RefSeq" id="WP_026659652.1">
    <property type="nucleotide sequence ID" value="NC_022538.1"/>
</dbReference>
<evidence type="ECO:0000313" key="2">
    <source>
        <dbReference type="Proteomes" id="UP000032740"/>
    </source>
</evidence>
<sequence>MESILKILETRFKNNMHRHPNVSWDIVVKMIEKDPSKIESLSNMEKTGGEPDVIFYDPDHAKLIFMDCSKETPKGRRSLCYDNDALIGRKKFPPKDSALNLSETMGVELLNQEDYLYLQTLEPVDLKTSSWILTPKEIRELGGALFCDNRYNKVFTYHNGADSYYEARGFRTKLVFVER</sequence>
<dbReference type="KEGG" id="apal:BN85408560"/>
<dbReference type="STRING" id="1318466.BN85408560"/>
<dbReference type="InterPro" id="IPR025352">
    <property type="entry name" value="DUF4256"/>
</dbReference>
<dbReference type="OrthoDB" id="8442276at2"/>